<dbReference type="Pfam" id="PF03932">
    <property type="entry name" value="CutC"/>
    <property type="match status" value="1"/>
</dbReference>
<dbReference type="HAMAP" id="MF_00795">
    <property type="entry name" value="CutC"/>
    <property type="match status" value="1"/>
</dbReference>
<accession>A0A4Q9Q595</accession>
<dbReference type="GO" id="GO:0005507">
    <property type="term" value="F:copper ion binding"/>
    <property type="evidence" value="ECO:0007669"/>
    <property type="project" value="TreeGrafter"/>
</dbReference>
<evidence type="ECO:0000313" key="3">
    <source>
        <dbReference type="EMBL" id="TBU62557.1"/>
    </source>
</evidence>
<sequence>MPHRFPCLEPGALPAVRPSWSTSPQSLTIEVCIDSVESAIAWVTLAATNHPLLSSALSIRAHLGRADRLELCGNLGVGGGTTPSIGLFKQVRAAIPGTPIMVMVRPRTGDFFYSEAELEVMKEDIRAFRDAGADGVVFGILNKDGRIDVDHTQSLAQEAGDMQICFHRAFDMSSQDVLTAHLDISKIPQVTRILTSGQAPTAPSPAALPKLRTLIRTASHMPASATILVGSGVNAQTIGPLLKELLPCGLREVHLSGGSWVASEMEFRRPQMGMGVGGDGEWGIWRTSEERVREVRSIVDAAWEQFVENTKVETN</sequence>
<name>A0A4Q9Q595_9APHY</name>
<evidence type="ECO:0000256" key="2">
    <source>
        <dbReference type="ARBA" id="ARBA00019014"/>
    </source>
</evidence>
<keyword evidence="4" id="KW-1185">Reference proteome</keyword>
<dbReference type="STRING" id="114155.A0A4Q9Q595"/>
<dbReference type="SUPFAM" id="SSF110395">
    <property type="entry name" value="CutC-like"/>
    <property type="match status" value="1"/>
</dbReference>
<reference evidence="3 4" key="1">
    <citation type="submission" date="2019-01" db="EMBL/GenBank/DDBJ databases">
        <title>Draft genome sequences of three monokaryotic isolates of the white-rot basidiomycete fungus Dichomitus squalens.</title>
        <authorList>
            <consortium name="DOE Joint Genome Institute"/>
            <person name="Lopez S.C."/>
            <person name="Andreopoulos B."/>
            <person name="Pangilinan J."/>
            <person name="Lipzen A."/>
            <person name="Riley R."/>
            <person name="Ahrendt S."/>
            <person name="Ng V."/>
            <person name="Barry K."/>
            <person name="Daum C."/>
            <person name="Grigoriev I.V."/>
            <person name="Hilden K.S."/>
            <person name="Makela M.R."/>
            <person name="de Vries R.P."/>
        </authorList>
    </citation>
    <scope>NUCLEOTIDE SEQUENCE [LARGE SCALE GENOMIC DNA]</scope>
    <source>
        <strain evidence="3 4">CBS 464.89</strain>
    </source>
</reference>
<gene>
    <name evidence="3" type="ORF">BD310DRAFT_810701</name>
</gene>
<organism evidence="3 4">
    <name type="scientific">Dichomitus squalens</name>
    <dbReference type="NCBI Taxonomy" id="114155"/>
    <lineage>
        <taxon>Eukaryota</taxon>
        <taxon>Fungi</taxon>
        <taxon>Dikarya</taxon>
        <taxon>Basidiomycota</taxon>
        <taxon>Agaricomycotina</taxon>
        <taxon>Agaricomycetes</taxon>
        <taxon>Polyporales</taxon>
        <taxon>Polyporaceae</taxon>
        <taxon>Dichomitus</taxon>
    </lineage>
</organism>
<dbReference type="InterPro" id="IPR036822">
    <property type="entry name" value="CutC-like_dom_sf"/>
</dbReference>
<dbReference type="InterPro" id="IPR005627">
    <property type="entry name" value="CutC-like"/>
</dbReference>
<dbReference type="EMBL" id="ML145093">
    <property type="protein sequence ID" value="TBU62557.1"/>
    <property type="molecule type" value="Genomic_DNA"/>
</dbReference>
<dbReference type="OMA" id="VMIRPRT"/>
<dbReference type="PANTHER" id="PTHR12598:SF0">
    <property type="entry name" value="COPPER HOMEOSTASIS PROTEIN CUTC HOMOLOG"/>
    <property type="match status" value="1"/>
</dbReference>
<evidence type="ECO:0000256" key="1">
    <source>
        <dbReference type="ARBA" id="ARBA00007768"/>
    </source>
</evidence>
<dbReference type="PANTHER" id="PTHR12598">
    <property type="entry name" value="COPPER HOMEOSTASIS PROTEIN CUTC"/>
    <property type="match status" value="1"/>
</dbReference>
<dbReference type="Gene3D" id="3.20.20.380">
    <property type="entry name" value="Copper homeostasis (CutC) domain"/>
    <property type="match status" value="1"/>
</dbReference>
<protein>
    <recommendedName>
        <fullName evidence="2">Copper homeostasis protein cutC homolog</fullName>
    </recommendedName>
</protein>
<dbReference type="Proteomes" id="UP000292082">
    <property type="component" value="Unassembled WGS sequence"/>
</dbReference>
<comment type="similarity">
    <text evidence="1">Belongs to the CutC family.</text>
</comment>
<proteinExistence type="inferred from homology"/>
<evidence type="ECO:0000313" key="4">
    <source>
        <dbReference type="Proteomes" id="UP000292082"/>
    </source>
</evidence>
<dbReference type="AlphaFoldDB" id="A0A4Q9Q595"/>